<evidence type="ECO:0000313" key="2">
    <source>
        <dbReference type="Proteomes" id="UP000541535"/>
    </source>
</evidence>
<evidence type="ECO:0008006" key="3">
    <source>
        <dbReference type="Google" id="ProtNLM"/>
    </source>
</evidence>
<keyword evidence="2" id="KW-1185">Reference proteome</keyword>
<dbReference type="EMBL" id="JACHXD010000011">
    <property type="protein sequence ID" value="MBB3120843.1"/>
    <property type="molecule type" value="Genomic_DNA"/>
</dbReference>
<name>A0A7W5BDB8_9BURK</name>
<evidence type="ECO:0000313" key="1">
    <source>
        <dbReference type="EMBL" id="MBB3120843.1"/>
    </source>
</evidence>
<dbReference type="RefSeq" id="WP_183442593.1">
    <property type="nucleotide sequence ID" value="NZ_JACHXD010000011.1"/>
</dbReference>
<accession>A0A7W5BDB8</accession>
<organism evidence="1 2">
    <name type="scientific">Pseudoduganella violacea</name>
    <dbReference type="NCBI Taxonomy" id="1715466"/>
    <lineage>
        <taxon>Bacteria</taxon>
        <taxon>Pseudomonadati</taxon>
        <taxon>Pseudomonadota</taxon>
        <taxon>Betaproteobacteria</taxon>
        <taxon>Burkholderiales</taxon>
        <taxon>Oxalobacteraceae</taxon>
        <taxon>Telluria group</taxon>
        <taxon>Pseudoduganella</taxon>
    </lineage>
</organism>
<proteinExistence type="predicted"/>
<dbReference type="AlphaFoldDB" id="A0A7W5BDB8"/>
<protein>
    <recommendedName>
        <fullName evidence="3">Flagellar hook-length control protein FliK</fullName>
    </recommendedName>
</protein>
<gene>
    <name evidence="1" type="ORF">FHS03_003913</name>
</gene>
<reference evidence="1 2" key="1">
    <citation type="submission" date="2020-08" db="EMBL/GenBank/DDBJ databases">
        <title>Genomic Encyclopedia of Type Strains, Phase III (KMG-III): the genomes of soil and plant-associated and newly described type strains.</title>
        <authorList>
            <person name="Whitman W."/>
        </authorList>
    </citation>
    <scope>NUCLEOTIDE SEQUENCE [LARGE SCALE GENOMIC DNA]</scope>
    <source>
        <strain evidence="1 2">CECT 8897</strain>
    </source>
</reference>
<sequence>MAIDRVLPTNPALTVHEQMVRVQPSQALPVPPVQNVPAKAPDFNLPQQAPAVPAVLAEAADLLAQPGHAAAAAAGVASAQSLLAGESAAMLPNQLLARQIVWHAPDPNIMAMTWQVMVRTYGEQRAAMQEQAQGKHLPGSLFLADPRQNTLREHTGLPFVSEMDAWRFAVYAWGAEKLVLRVVAREPGPASETQRRRRVRVALRLELHLHELGKVVIQMEPAGASVVVLEIGAAQTAAMQYMREMLPHIASIASHCGLSILRARLMRELPLIDAANNNPNPAQVMLLTPPLFKAMADIAVMLSQPPQPELHEAAAAPAA</sequence>
<comment type="caution">
    <text evidence="1">The sequence shown here is derived from an EMBL/GenBank/DDBJ whole genome shotgun (WGS) entry which is preliminary data.</text>
</comment>
<dbReference type="Proteomes" id="UP000541535">
    <property type="component" value="Unassembled WGS sequence"/>
</dbReference>